<accession>A0ABV2R7X3</accession>
<dbReference type="Proteomes" id="UP001549321">
    <property type="component" value="Unassembled WGS sequence"/>
</dbReference>
<protein>
    <recommendedName>
        <fullName evidence="3">RiPP</fullName>
    </recommendedName>
</protein>
<evidence type="ECO:0000313" key="2">
    <source>
        <dbReference type="Proteomes" id="UP001549321"/>
    </source>
</evidence>
<comment type="caution">
    <text evidence="1">The sequence shown here is derived from an EMBL/GenBank/DDBJ whole genome shotgun (WGS) entry which is preliminary data.</text>
</comment>
<evidence type="ECO:0000313" key="1">
    <source>
        <dbReference type="EMBL" id="MET4636745.1"/>
    </source>
</evidence>
<reference evidence="1 2" key="1">
    <citation type="submission" date="2024-06" db="EMBL/GenBank/DDBJ databases">
        <title>Sorghum-associated microbial communities from plants grown in Nebraska, USA.</title>
        <authorList>
            <person name="Schachtman D."/>
        </authorList>
    </citation>
    <scope>NUCLEOTIDE SEQUENCE [LARGE SCALE GENOMIC DNA]</scope>
    <source>
        <strain evidence="1 2">3207</strain>
    </source>
</reference>
<dbReference type="EMBL" id="JBEPSM010000007">
    <property type="protein sequence ID" value="MET4636745.1"/>
    <property type="molecule type" value="Genomic_DNA"/>
</dbReference>
<sequence length="30" mass="3319">MKKIYERPVLSKGAQLQRIAAIACTSNQPC</sequence>
<keyword evidence="2" id="KW-1185">Reference proteome</keyword>
<evidence type="ECO:0008006" key="3">
    <source>
        <dbReference type="Google" id="ProtNLM"/>
    </source>
</evidence>
<organism evidence="1 2">
    <name type="scientific">Kaistia defluvii</name>
    <dbReference type="NCBI Taxonomy" id="410841"/>
    <lineage>
        <taxon>Bacteria</taxon>
        <taxon>Pseudomonadati</taxon>
        <taxon>Pseudomonadota</taxon>
        <taxon>Alphaproteobacteria</taxon>
        <taxon>Hyphomicrobiales</taxon>
        <taxon>Kaistiaceae</taxon>
        <taxon>Kaistia</taxon>
    </lineage>
</organism>
<gene>
    <name evidence="1" type="ORF">ABIE08_004710</name>
</gene>
<proteinExistence type="predicted"/>
<name>A0ABV2R7X3_9HYPH</name>